<evidence type="ECO:0000259" key="8">
    <source>
        <dbReference type="PROSITE" id="PS50901"/>
    </source>
</evidence>
<keyword evidence="2 4" id="KW-0547">Nucleotide-binding</keyword>
<dbReference type="InterPro" id="IPR003593">
    <property type="entry name" value="AAA+_ATPase"/>
</dbReference>
<evidence type="ECO:0000256" key="2">
    <source>
        <dbReference type="ARBA" id="ARBA00022741"/>
    </source>
</evidence>
<feature type="transmembrane region" description="Helical" evidence="6">
    <location>
        <begin position="223"/>
        <end position="241"/>
    </location>
</feature>
<evidence type="ECO:0000256" key="6">
    <source>
        <dbReference type="SAM" id="Phobius"/>
    </source>
</evidence>
<dbReference type="InterPro" id="IPR008984">
    <property type="entry name" value="SMAD_FHA_dom_sf"/>
</dbReference>
<dbReference type="PROSITE" id="PS50901">
    <property type="entry name" value="FTSK"/>
    <property type="match status" value="1"/>
</dbReference>
<dbReference type="SUPFAM" id="SSF52540">
    <property type="entry name" value="P-loop containing nucleoside triphosphate hydrolases"/>
    <property type="match status" value="2"/>
</dbReference>
<organism evidence="9 10">
    <name type="scientific">Sinomonas atrocyanea</name>
    <dbReference type="NCBI Taxonomy" id="37927"/>
    <lineage>
        <taxon>Bacteria</taxon>
        <taxon>Bacillati</taxon>
        <taxon>Actinomycetota</taxon>
        <taxon>Actinomycetes</taxon>
        <taxon>Micrococcales</taxon>
        <taxon>Micrococcaceae</taxon>
        <taxon>Sinomonas</taxon>
    </lineage>
</organism>
<keyword evidence="6" id="KW-1133">Transmembrane helix</keyword>
<name>A0A127A316_9MICC</name>
<proteinExistence type="predicted"/>
<dbReference type="Gene3D" id="2.60.200.20">
    <property type="match status" value="1"/>
</dbReference>
<dbReference type="RefSeq" id="WP_066498765.1">
    <property type="nucleotide sequence ID" value="NZ_BJMO01000011.1"/>
</dbReference>
<feature type="domain" description="FtsK" evidence="8">
    <location>
        <begin position="558"/>
        <end position="744"/>
    </location>
</feature>
<evidence type="ECO:0000313" key="10">
    <source>
        <dbReference type="Proteomes" id="UP000070134"/>
    </source>
</evidence>
<dbReference type="CDD" id="cd00060">
    <property type="entry name" value="FHA"/>
    <property type="match status" value="1"/>
</dbReference>
<dbReference type="InterPro" id="IPR002543">
    <property type="entry name" value="FtsK_dom"/>
</dbReference>
<feature type="compositionally biased region" description="Low complexity" evidence="5">
    <location>
        <begin position="1109"/>
        <end position="1125"/>
    </location>
</feature>
<dbReference type="InterPro" id="IPR050206">
    <property type="entry name" value="FtsK/SpoIIIE/SftA"/>
</dbReference>
<dbReference type="Pfam" id="PF00498">
    <property type="entry name" value="FHA"/>
    <property type="match status" value="1"/>
</dbReference>
<dbReference type="KEGG" id="satk:SA2016_2625"/>
<dbReference type="SUPFAM" id="SSF49879">
    <property type="entry name" value="SMAD/FHA domain"/>
    <property type="match status" value="1"/>
</dbReference>
<dbReference type="STRING" id="37927.SA2016_2625"/>
<evidence type="ECO:0000256" key="1">
    <source>
        <dbReference type="ARBA" id="ARBA00022553"/>
    </source>
</evidence>
<dbReference type="PANTHER" id="PTHR22683">
    <property type="entry name" value="SPORULATION PROTEIN RELATED"/>
    <property type="match status" value="1"/>
</dbReference>
<evidence type="ECO:0000256" key="3">
    <source>
        <dbReference type="ARBA" id="ARBA00022840"/>
    </source>
</evidence>
<evidence type="ECO:0000256" key="4">
    <source>
        <dbReference type="PROSITE-ProRule" id="PRU00289"/>
    </source>
</evidence>
<evidence type="ECO:0000313" key="9">
    <source>
        <dbReference type="EMBL" id="AMM33291.1"/>
    </source>
</evidence>
<dbReference type="SMART" id="SM00382">
    <property type="entry name" value="AAA"/>
    <property type="match status" value="2"/>
</dbReference>
<dbReference type="GO" id="GO:0005524">
    <property type="term" value="F:ATP binding"/>
    <property type="evidence" value="ECO:0007669"/>
    <property type="project" value="UniProtKB-UniRule"/>
</dbReference>
<keyword evidence="3 4" id="KW-0067">ATP-binding</keyword>
<dbReference type="Proteomes" id="UP000070134">
    <property type="component" value="Chromosome"/>
</dbReference>
<protein>
    <submittedName>
        <fullName evidence="9">FtsK/SpoIIIE family protein</fullName>
    </submittedName>
</protein>
<reference evidence="9 10" key="1">
    <citation type="submission" date="2016-02" db="EMBL/GenBank/DDBJ databases">
        <title>Complete genome of Sinomonas atrocyanea KCTC 3377.</title>
        <authorList>
            <person name="Kim K.M."/>
        </authorList>
    </citation>
    <scope>NUCLEOTIDE SEQUENCE [LARGE SCALE GENOMIC DNA]</scope>
    <source>
        <strain evidence="9 10">KCTC 3377</strain>
    </source>
</reference>
<dbReference type="CDD" id="cd01127">
    <property type="entry name" value="TrwB_TraG_TraD_VirD4"/>
    <property type="match status" value="1"/>
</dbReference>
<dbReference type="Gene3D" id="3.40.50.300">
    <property type="entry name" value="P-loop containing nucleotide triphosphate hydrolases"/>
    <property type="match status" value="3"/>
</dbReference>
<feature type="region of interest" description="Disordered" evidence="5">
    <location>
        <begin position="1106"/>
        <end position="1127"/>
    </location>
</feature>
<dbReference type="InterPro" id="IPR027417">
    <property type="entry name" value="P-loop_NTPase"/>
</dbReference>
<gene>
    <name evidence="9" type="ORF">SA2016_2625</name>
</gene>
<keyword evidence="1" id="KW-0597">Phosphoprotein</keyword>
<keyword evidence="6" id="KW-0472">Membrane</keyword>
<dbReference type="PROSITE" id="PS50006">
    <property type="entry name" value="FHA_DOMAIN"/>
    <property type="match status" value="1"/>
</dbReference>
<keyword evidence="10" id="KW-1185">Reference proteome</keyword>
<keyword evidence="6" id="KW-0812">Transmembrane</keyword>
<dbReference type="InterPro" id="IPR000253">
    <property type="entry name" value="FHA_dom"/>
</dbReference>
<dbReference type="PANTHER" id="PTHR22683:SF1">
    <property type="entry name" value="TYPE VII SECRETION SYSTEM PROTEIN ESSC"/>
    <property type="match status" value="1"/>
</dbReference>
<dbReference type="GO" id="GO:0003677">
    <property type="term" value="F:DNA binding"/>
    <property type="evidence" value="ECO:0007669"/>
    <property type="project" value="InterPro"/>
</dbReference>
<accession>A0A127A316</accession>
<feature type="domain" description="FHA" evidence="7">
    <location>
        <begin position="118"/>
        <end position="170"/>
    </location>
</feature>
<evidence type="ECO:0000259" key="7">
    <source>
        <dbReference type="PROSITE" id="PS50006"/>
    </source>
</evidence>
<feature type="binding site" evidence="4">
    <location>
        <begin position="576"/>
        <end position="583"/>
    </location>
    <ligand>
        <name>ATP</name>
        <dbReference type="ChEBI" id="CHEBI:30616"/>
    </ligand>
</feature>
<feature type="region of interest" description="Disordered" evidence="5">
    <location>
        <begin position="292"/>
        <end position="320"/>
    </location>
</feature>
<dbReference type="Pfam" id="PF01580">
    <property type="entry name" value="FtsK_SpoIIIE"/>
    <property type="match status" value="1"/>
</dbReference>
<dbReference type="OrthoDB" id="9807790at2"/>
<dbReference type="PATRIC" id="fig|37927.3.peg.2700"/>
<feature type="region of interest" description="Disordered" evidence="5">
    <location>
        <begin position="1344"/>
        <end position="1364"/>
    </location>
</feature>
<sequence>MELHCTLISPDAGGALAGRIRRELVVHAAEGSPGSDVAEALERAYGRGDCTVEGLSLSGLAVGRPPLVSGAVLVASGAGLLGRGAGTGPGRPAPPPLSLVVHTGPAAGTVVPVGRGTLRLGRAPGGPGRCLTLPDPELSRDHALLEVTDAAVTVTDLGSSNGVWVGGRRVQRAELCVGQDFRLGAGTCTLVFAAEEALLDASAGSGPSAPLRVARHAPPSRRAAMITMAVLPLGVGVALALTTGMWMFLAFIAVSAASAVIPLLEGRSARRDFERRLASAADADAARRRSRAPDVGLLARSSGVAPRREGSAGEGEDGSVHVRLGTADQPADIVLEPEGSRPAPPTLSAAPVTVPLRGVLGIDGGAEQIEGLMASLLLQLARLPSAEGLDIAVVGGTDRLRLVARFLPRLRFLPARTTQARLDAALPMHPRGLLMVLPGTDTCAAAVHAALARGVPVVAPLDRLPRPADTVVRLGGSSSALVREGPAAPFAADLMPAAAFEAAARRAGRSAPVAGHSGVPDRCGLDELAPLDAGGIAAAWARSSLGGGVTVPLGRSERGTVLLDLVAHGPHLLVAGTTGSGKSEFLRTLVAAAAATHSPGRLTFLLVDFKGGSGLEPLAGLPHCVGLVTDLAGGGMDRTLASLRAELKRRERMLGRVRAADVVDYARLADDLPRLVLVVDEFRMLVEEAPAALAELMRIATVGRSLGMHLVMATQRPQGALSADIRANVATSIVLRMQHDAESSDVLGSPLAARIPAARPGRAYLAVGGDEPLAFQSASLGLSTAAPAAVRITDAHGWPEDGGADAREVRPTPAEAAWPLVEAARTAWAAAGGAPVRKPVAPPLPDELTVAEAAACSARSRGADTPAGMPAGRGRHTMRDRIHLGLVDVPHEQRLAPLDWDPSAHGHLALVGPPAAGGAGALSAVVGQLAEGGAVRHLYLLDGDGSLAGWRDHPRVGAHVSLGDLRRAARVVARLGEECAQRLPREPGAPAPVPLVIVVSAWGAWVSALRQSPQAWAEEGLGDLVRNGDAARLSVVAAGERELVGSRIFGGMAARVYFPRGATVEARLSWPRLPAMPALVGRAAAAGTLVVGDAPLAAQCCMAGPPPGGARASGSRPSARPLSGGEPAPFRVDPLPALVPAALVAELARAAGPGTAAVAAPPGRHLVVGLAGDEAAPLSLRLASGEVLLVLGAPGSGKSAFLAALPTMNPAVDFVAADPRSRELEWQAVLDRCAGSGAGAAVAERTVVLVDDADHLDPAENQLLSRLLEAGAGMVATAGYSASLYARCPLALAARSSGTGILIAPRTPGDGDALGVRVDVPGRVPPGRGVAVVDGRQTDVQLGVPHQHSDATAPWPAGGRPWQS</sequence>
<dbReference type="SMART" id="SM00240">
    <property type="entry name" value="FHA"/>
    <property type="match status" value="1"/>
</dbReference>
<dbReference type="EMBL" id="CP014518">
    <property type="protein sequence ID" value="AMM33291.1"/>
    <property type="molecule type" value="Genomic_DNA"/>
</dbReference>
<evidence type="ECO:0000256" key="5">
    <source>
        <dbReference type="SAM" id="MobiDB-lite"/>
    </source>
</evidence>